<gene>
    <name evidence="2" type="ORF">BG011_002165</name>
</gene>
<evidence type="ECO:0000256" key="1">
    <source>
        <dbReference type="SAM" id="MobiDB-lite"/>
    </source>
</evidence>
<sequence>MTLVNYTAPRRLRVSGYFKEHGAEHWTMDAFIGTHILSKENISCNDMYSGFMSSLRKLHDPRDTSGRVKKYVKDLISNATATIFHAAYVAAKNAIPAPETQEAVESVIVASCSTAATSITASASASSSSPATSSLATSPVQPPSSASSPLPLLPLQIEEVDDKLTARDIDDFTRKYNTMDPNKQMAPCFVRQEGGRNHVRSWTDHDDDEEGPLARDLFTAEEGKEIRDTNVPERPDLDPEVYRFLAQFQDMPLEDILRSLSMGHLLLKDPQGHYEIYWAYMAMMACLTRDCPGLSATGCESYAIDGMGRENASMTVDTRKQMGAKSDGHYQIFGVKNQDVGVIEVSSSVDENSSKNLDDASKLIQQQHGMLCTRRMDLQNGEQSWQLCILGFLISGPAIRVTWMNNPKGYVARVIFEQQQSVALEGREFNKNLTSLYTKYA</sequence>
<comment type="caution">
    <text evidence="2">The sequence shown here is derived from an EMBL/GenBank/DDBJ whole genome shotgun (WGS) entry which is preliminary data.</text>
</comment>
<dbReference type="Proteomes" id="UP000726737">
    <property type="component" value="Unassembled WGS sequence"/>
</dbReference>
<evidence type="ECO:0000313" key="3">
    <source>
        <dbReference type="Proteomes" id="UP000726737"/>
    </source>
</evidence>
<feature type="region of interest" description="Disordered" evidence="1">
    <location>
        <begin position="122"/>
        <end position="151"/>
    </location>
</feature>
<dbReference type="EMBL" id="JAAAJA010000166">
    <property type="protein sequence ID" value="KAG0260056.1"/>
    <property type="molecule type" value="Genomic_DNA"/>
</dbReference>
<reference evidence="2" key="1">
    <citation type="journal article" date="2020" name="Fungal Divers.">
        <title>Resolving the Mortierellaceae phylogeny through synthesis of multi-gene phylogenetics and phylogenomics.</title>
        <authorList>
            <person name="Vandepol N."/>
            <person name="Liber J."/>
            <person name="Desiro A."/>
            <person name="Na H."/>
            <person name="Kennedy M."/>
            <person name="Barry K."/>
            <person name="Grigoriev I.V."/>
            <person name="Miller A.N."/>
            <person name="O'Donnell K."/>
            <person name="Stajich J.E."/>
            <person name="Bonito G."/>
        </authorList>
    </citation>
    <scope>NUCLEOTIDE SEQUENCE</scope>
    <source>
        <strain evidence="2">KOD948</strain>
    </source>
</reference>
<evidence type="ECO:0000313" key="2">
    <source>
        <dbReference type="EMBL" id="KAG0260056.1"/>
    </source>
</evidence>
<dbReference type="AlphaFoldDB" id="A0A9P6U525"/>
<accession>A0A9P6U525</accession>
<proteinExistence type="predicted"/>
<organism evidence="2 3">
    <name type="scientific">Mortierella polycephala</name>
    <dbReference type="NCBI Taxonomy" id="41804"/>
    <lineage>
        <taxon>Eukaryota</taxon>
        <taxon>Fungi</taxon>
        <taxon>Fungi incertae sedis</taxon>
        <taxon>Mucoromycota</taxon>
        <taxon>Mortierellomycotina</taxon>
        <taxon>Mortierellomycetes</taxon>
        <taxon>Mortierellales</taxon>
        <taxon>Mortierellaceae</taxon>
        <taxon>Mortierella</taxon>
    </lineage>
</organism>
<protein>
    <submittedName>
        <fullName evidence="2">Uncharacterized protein</fullName>
    </submittedName>
</protein>
<name>A0A9P6U525_9FUNG</name>
<keyword evidence="3" id="KW-1185">Reference proteome</keyword>